<evidence type="ECO:0000313" key="2">
    <source>
        <dbReference type="EMBL" id="MVO98081.1"/>
    </source>
</evidence>
<dbReference type="PANTHER" id="PTHR33594:SF1">
    <property type="entry name" value="HD_PDEASE DOMAIN-CONTAINING PROTEIN"/>
    <property type="match status" value="1"/>
</dbReference>
<sequence length="184" mass="20754">MISTTIYKERGDHLNKREQDFLLRTEKFVQQCLAGDSSGHDWWHIHRVRQMTLRLAAQERADSYVCELAALLHDVADEKLNDSKEGGLNKVRVWLEQNQLEPDQIEHVLEIISTLSFNGGSNPPMRTIEGRVVQDADRLDALGAVGIARTFAYAGYKGHIVINQIIGGCKLARLFIHTCTKSLS</sequence>
<dbReference type="EMBL" id="RHLK01000001">
    <property type="protein sequence ID" value="MVO98081.1"/>
    <property type="molecule type" value="Genomic_DNA"/>
</dbReference>
<name>A0A7X3FEM0_9BACL</name>
<dbReference type="SMART" id="SM00471">
    <property type="entry name" value="HDc"/>
    <property type="match status" value="1"/>
</dbReference>
<proteinExistence type="predicted"/>
<dbReference type="Proteomes" id="UP000490800">
    <property type="component" value="Unassembled WGS sequence"/>
</dbReference>
<protein>
    <submittedName>
        <fullName evidence="2">HD domain-containing protein</fullName>
    </submittedName>
</protein>
<evidence type="ECO:0000259" key="1">
    <source>
        <dbReference type="PROSITE" id="PS51831"/>
    </source>
</evidence>
<dbReference type="SUPFAM" id="SSF109604">
    <property type="entry name" value="HD-domain/PDEase-like"/>
    <property type="match status" value="1"/>
</dbReference>
<dbReference type="Pfam" id="PF01966">
    <property type="entry name" value="HD"/>
    <property type="match status" value="1"/>
</dbReference>
<comment type="caution">
    <text evidence="2">The sequence shown here is derived from an EMBL/GenBank/DDBJ whole genome shotgun (WGS) entry which is preliminary data.</text>
</comment>
<dbReference type="InterPro" id="IPR006674">
    <property type="entry name" value="HD_domain"/>
</dbReference>
<dbReference type="OrthoDB" id="9797344at2"/>
<dbReference type="CDD" id="cd00077">
    <property type="entry name" value="HDc"/>
    <property type="match status" value="1"/>
</dbReference>
<feature type="domain" description="HD" evidence="1">
    <location>
        <begin position="41"/>
        <end position="142"/>
    </location>
</feature>
<gene>
    <name evidence="2" type="ORF">EDM21_00735</name>
</gene>
<dbReference type="InterPro" id="IPR003607">
    <property type="entry name" value="HD/PDEase_dom"/>
</dbReference>
<dbReference type="PROSITE" id="PS51831">
    <property type="entry name" value="HD"/>
    <property type="match status" value="1"/>
</dbReference>
<evidence type="ECO:0000313" key="3">
    <source>
        <dbReference type="Proteomes" id="UP000490800"/>
    </source>
</evidence>
<organism evidence="2 3">
    <name type="scientific">Paenibacillus lutrae</name>
    <dbReference type="NCBI Taxonomy" id="2078573"/>
    <lineage>
        <taxon>Bacteria</taxon>
        <taxon>Bacillati</taxon>
        <taxon>Bacillota</taxon>
        <taxon>Bacilli</taxon>
        <taxon>Bacillales</taxon>
        <taxon>Paenibacillaceae</taxon>
        <taxon>Paenibacillus</taxon>
    </lineage>
</organism>
<dbReference type="AlphaFoldDB" id="A0A7X3FEM0"/>
<dbReference type="PANTHER" id="PTHR33594">
    <property type="entry name" value="SUPERFAMILY HYDROLASE, PUTATIVE (AFU_ORTHOLOGUE AFUA_1G03035)-RELATED"/>
    <property type="match status" value="1"/>
</dbReference>
<reference evidence="2 3" key="1">
    <citation type="journal article" date="2019" name="Microorganisms">
        <title>Paenibacillus lutrae sp. nov., A Chitinolytic Species Isolated from A River Otter in Castril Natural Park, Granada, Spain.</title>
        <authorList>
            <person name="Rodriguez M."/>
            <person name="Reina J.C."/>
            <person name="Bejar V."/>
            <person name="Llamas I."/>
        </authorList>
    </citation>
    <scope>NUCLEOTIDE SEQUENCE [LARGE SCALE GENOMIC DNA]</scope>
    <source>
        <strain evidence="2 3">N10</strain>
    </source>
</reference>
<dbReference type="Gene3D" id="1.10.472.50">
    <property type="entry name" value="HD-domain/PDEase-like"/>
    <property type="match status" value="1"/>
</dbReference>
<dbReference type="Gene3D" id="1.20.58.1910">
    <property type="match status" value="1"/>
</dbReference>
<keyword evidence="3" id="KW-1185">Reference proteome</keyword>
<accession>A0A7X3FEM0</accession>